<comment type="caution">
    <text evidence="6">The sequence shown here is derived from an EMBL/GenBank/DDBJ whole genome shotgun (WGS) entry which is preliminary data.</text>
</comment>
<evidence type="ECO:0000313" key="7">
    <source>
        <dbReference type="Proteomes" id="UP001301012"/>
    </source>
</evidence>
<dbReference type="Gene3D" id="3.20.20.10">
    <property type="entry name" value="Alanine racemase"/>
    <property type="match status" value="1"/>
</dbReference>
<dbReference type="RefSeq" id="WP_284132303.1">
    <property type="nucleotide sequence ID" value="NZ_JASKYM010000002.1"/>
</dbReference>
<dbReference type="InterPro" id="IPR020622">
    <property type="entry name" value="Ala_racemase_pyridoxalP-BS"/>
</dbReference>
<dbReference type="PRINTS" id="PR00992">
    <property type="entry name" value="ALARACEMASE"/>
</dbReference>
<dbReference type="PANTHER" id="PTHR30511">
    <property type="entry name" value="ALANINE RACEMASE"/>
    <property type="match status" value="1"/>
</dbReference>
<feature type="binding site" evidence="4">
    <location>
        <position position="313"/>
    </location>
    <ligand>
        <name>substrate</name>
    </ligand>
</feature>
<evidence type="ECO:0000313" key="6">
    <source>
        <dbReference type="EMBL" id="MDK2563361.1"/>
    </source>
</evidence>
<comment type="similarity">
    <text evidence="4">Belongs to the alanine racemase family.</text>
</comment>
<keyword evidence="2 4" id="KW-0663">Pyridoxal phosphate</keyword>
<evidence type="ECO:0000259" key="5">
    <source>
        <dbReference type="SMART" id="SM01005"/>
    </source>
</evidence>
<proteinExistence type="inferred from homology"/>
<dbReference type="NCBIfam" id="TIGR00492">
    <property type="entry name" value="alr"/>
    <property type="match status" value="1"/>
</dbReference>
<dbReference type="PROSITE" id="PS00395">
    <property type="entry name" value="ALANINE_RACEMASE"/>
    <property type="match status" value="1"/>
</dbReference>
<dbReference type="InterPro" id="IPR000821">
    <property type="entry name" value="Ala_racemase"/>
</dbReference>
<protein>
    <recommendedName>
        <fullName evidence="4">Alanine racemase</fullName>
        <ecNumber evidence="4">5.1.1.1</ecNumber>
    </recommendedName>
</protein>
<dbReference type="InterPro" id="IPR001608">
    <property type="entry name" value="Ala_racemase_N"/>
</dbReference>
<feature type="binding site" evidence="4">
    <location>
        <position position="136"/>
    </location>
    <ligand>
        <name>substrate</name>
    </ligand>
</feature>
<accession>A0ABT7EBQ0</accession>
<name>A0ABT7EBQ0_9FIRM</name>
<dbReference type="CDD" id="cd00430">
    <property type="entry name" value="PLPDE_III_AR"/>
    <property type="match status" value="1"/>
</dbReference>
<keyword evidence="3 4" id="KW-0413">Isomerase</keyword>
<feature type="active site" description="Proton acceptor; specific for L-alanine" evidence="4">
    <location>
        <position position="265"/>
    </location>
</feature>
<dbReference type="Pfam" id="PF00842">
    <property type="entry name" value="Ala_racemase_C"/>
    <property type="match status" value="1"/>
</dbReference>
<feature type="active site" description="Proton acceptor; specific for D-alanine" evidence="4">
    <location>
        <position position="38"/>
    </location>
</feature>
<dbReference type="SUPFAM" id="SSF50621">
    <property type="entry name" value="Alanine racemase C-terminal domain-like"/>
    <property type="match status" value="1"/>
</dbReference>
<feature type="domain" description="Alanine racemase C-terminal" evidence="5">
    <location>
        <begin position="244"/>
        <end position="369"/>
    </location>
</feature>
<gene>
    <name evidence="6" type="primary">alr</name>
    <name evidence="6" type="ORF">QOZ84_07350</name>
</gene>
<reference evidence="6 7" key="1">
    <citation type="submission" date="2023-05" db="EMBL/GenBank/DDBJ databases">
        <title>Rombocin, a short stable natural nisin variant, displays selective antimicrobial activity against Listeria monocytogenes and employs dual mode of action to kill target bacterial strains.</title>
        <authorList>
            <person name="Wambui J."/>
            <person name="Stephan R."/>
            <person name="Kuipers O.P."/>
        </authorList>
    </citation>
    <scope>NUCLEOTIDE SEQUENCE [LARGE SCALE GENOMIC DNA]</scope>
    <source>
        <strain evidence="6 7">RC002</strain>
    </source>
</reference>
<evidence type="ECO:0000256" key="1">
    <source>
        <dbReference type="ARBA" id="ARBA00001933"/>
    </source>
</evidence>
<evidence type="ECO:0000256" key="2">
    <source>
        <dbReference type="ARBA" id="ARBA00022898"/>
    </source>
</evidence>
<dbReference type="EMBL" id="JASKYM010000002">
    <property type="protein sequence ID" value="MDK2563361.1"/>
    <property type="molecule type" value="Genomic_DNA"/>
</dbReference>
<dbReference type="Pfam" id="PF01168">
    <property type="entry name" value="Ala_racemase_N"/>
    <property type="match status" value="1"/>
</dbReference>
<keyword evidence="7" id="KW-1185">Reference proteome</keyword>
<dbReference type="InterPro" id="IPR011079">
    <property type="entry name" value="Ala_racemase_C"/>
</dbReference>
<dbReference type="PANTHER" id="PTHR30511:SF0">
    <property type="entry name" value="ALANINE RACEMASE, CATABOLIC-RELATED"/>
    <property type="match status" value="1"/>
</dbReference>
<feature type="modified residue" description="N6-(pyridoxal phosphate)lysine" evidence="4">
    <location>
        <position position="38"/>
    </location>
</feature>
<dbReference type="InterPro" id="IPR029066">
    <property type="entry name" value="PLP-binding_barrel"/>
</dbReference>
<evidence type="ECO:0000256" key="3">
    <source>
        <dbReference type="ARBA" id="ARBA00023235"/>
    </source>
</evidence>
<dbReference type="SUPFAM" id="SSF51419">
    <property type="entry name" value="PLP-binding barrel"/>
    <property type="match status" value="1"/>
</dbReference>
<dbReference type="HAMAP" id="MF_01201">
    <property type="entry name" value="Ala_racemase"/>
    <property type="match status" value="1"/>
</dbReference>
<dbReference type="Proteomes" id="UP001301012">
    <property type="component" value="Unassembled WGS sequence"/>
</dbReference>
<comment type="pathway">
    <text evidence="4">Amino-acid biosynthesis; D-alanine biosynthesis; D-alanine from L-alanine: step 1/1.</text>
</comment>
<comment type="function">
    <text evidence="4">Catalyzes the interconversion of L-alanine and D-alanine. May also act on other amino acids.</text>
</comment>
<comment type="catalytic activity">
    <reaction evidence="4">
        <text>L-alanine = D-alanine</text>
        <dbReference type="Rhea" id="RHEA:20249"/>
        <dbReference type="ChEBI" id="CHEBI:57416"/>
        <dbReference type="ChEBI" id="CHEBI:57972"/>
        <dbReference type="EC" id="5.1.1.1"/>
    </reaction>
</comment>
<evidence type="ECO:0000256" key="4">
    <source>
        <dbReference type="HAMAP-Rule" id="MF_01201"/>
    </source>
</evidence>
<dbReference type="InterPro" id="IPR009006">
    <property type="entry name" value="Ala_racemase/Decarboxylase_C"/>
</dbReference>
<organism evidence="6 7">
    <name type="scientific">Romboutsia sedimentorum</name>
    <dbReference type="NCBI Taxonomy" id="1368474"/>
    <lineage>
        <taxon>Bacteria</taxon>
        <taxon>Bacillati</taxon>
        <taxon>Bacillota</taxon>
        <taxon>Clostridia</taxon>
        <taxon>Peptostreptococcales</taxon>
        <taxon>Peptostreptococcaceae</taxon>
        <taxon>Romboutsia</taxon>
    </lineage>
</organism>
<dbReference type="EC" id="5.1.1.1" evidence="4"/>
<dbReference type="SMART" id="SM01005">
    <property type="entry name" value="Ala_racemase_C"/>
    <property type="match status" value="1"/>
</dbReference>
<dbReference type="GO" id="GO:0008784">
    <property type="term" value="F:alanine racemase activity"/>
    <property type="evidence" value="ECO:0007669"/>
    <property type="project" value="UniProtKB-EC"/>
</dbReference>
<sequence>MNISRPTWVEINIDNLIYNIRQIKSFIGDEVKLGVVLKANAYGHGLIEISNFIKHEQIDYICVASLQEALQLRHNNIKIPILVMGYVSKDYIEQAIDSNITITLFDNKYAYEIINKCKQINKRCKVHIKIDTGFNRLGFKICGESKKYKSTIKEIKTVLECDEFIVEGIFSHLSLTDETTDKNQYTKFSELMRSLTDFKQIPIKHICDSIAMCKYTEFHMDMVRVGSCIYGYNSRNQNLVLKNVMTFKSKIIQIKEIQKGEGISYDKTFVAQKHMKIGIVPCGYADGIPRELSNKGYVIINGRKAFIIGSMCMDQCIIDVSSLSENDYKEDVIFYGDNGPDLSCICKLANTNKNEILARVSNRVSKIYISDKDTLRIIE</sequence>
<comment type="cofactor">
    <cofactor evidence="1 4">
        <name>pyridoxal 5'-phosphate</name>
        <dbReference type="ChEBI" id="CHEBI:597326"/>
    </cofactor>
</comment>
<dbReference type="Gene3D" id="2.40.37.10">
    <property type="entry name" value="Lyase, Ornithine Decarboxylase, Chain A, domain 1"/>
    <property type="match status" value="1"/>
</dbReference>